<organism evidence="2 3">
    <name type="scientific">Microbulbifer echini</name>
    <dbReference type="NCBI Taxonomy" id="1529067"/>
    <lineage>
        <taxon>Bacteria</taxon>
        <taxon>Pseudomonadati</taxon>
        <taxon>Pseudomonadota</taxon>
        <taxon>Gammaproteobacteria</taxon>
        <taxon>Cellvibrionales</taxon>
        <taxon>Microbulbiferaceae</taxon>
        <taxon>Microbulbifer</taxon>
    </lineage>
</organism>
<dbReference type="PANTHER" id="PTHR35177:SF2">
    <property type="entry name" value="HYDROGENASE MATURATION FACTOR HYBG"/>
    <property type="match status" value="1"/>
</dbReference>
<evidence type="ECO:0000313" key="3">
    <source>
        <dbReference type="Proteomes" id="UP001569414"/>
    </source>
</evidence>
<comment type="caution">
    <text evidence="2">The sequence shown here is derived from an EMBL/GenBank/DDBJ whole genome shotgun (WGS) entry which is preliminary data.</text>
</comment>
<accession>A0ABV4NSD3</accession>
<proteinExistence type="inferred from homology"/>
<reference evidence="2 3" key="1">
    <citation type="submission" date="2024-08" db="EMBL/GenBank/DDBJ databases">
        <authorList>
            <person name="Ishaq N."/>
        </authorList>
    </citation>
    <scope>NUCLEOTIDE SEQUENCE [LARGE SCALE GENOMIC DNA]</scope>
    <source>
        <strain evidence="2 3">JCM 30400</strain>
    </source>
</reference>
<dbReference type="RefSeq" id="WP_299586880.1">
    <property type="nucleotide sequence ID" value="NZ_JBGMEL010000022.1"/>
</dbReference>
<dbReference type="Gene3D" id="2.30.30.140">
    <property type="match status" value="1"/>
</dbReference>
<sequence length="87" mass="9344">MCLAVPGLIEDIHDNSPLQRLGKVRFGGIAREVNLTLVPDAGVGDYVIVHVGIAISRIQEEEAGRVFRDLEALDRASNQGGCGEICE</sequence>
<protein>
    <submittedName>
        <fullName evidence="2">HypC/HybG/HupF family hydrogenase formation chaperone</fullName>
    </submittedName>
</protein>
<dbReference type="InterPro" id="IPR001109">
    <property type="entry name" value="Hydrogenase_HupF/HypC"/>
</dbReference>
<dbReference type="EMBL" id="JBGMEL010000022">
    <property type="protein sequence ID" value="MFA0792330.1"/>
    <property type="molecule type" value="Genomic_DNA"/>
</dbReference>
<evidence type="ECO:0000256" key="1">
    <source>
        <dbReference type="ARBA" id="ARBA00006018"/>
    </source>
</evidence>
<dbReference type="PANTHER" id="PTHR35177">
    <property type="entry name" value="HYDROGENASE MATURATION FACTOR HYBG"/>
    <property type="match status" value="1"/>
</dbReference>
<dbReference type="Proteomes" id="UP001569414">
    <property type="component" value="Unassembled WGS sequence"/>
</dbReference>
<dbReference type="Pfam" id="PF01455">
    <property type="entry name" value="HupF_HypC"/>
    <property type="match status" value="1"/>
</dbReference>
<comment type="similarity">
    <text evidence="1">Belongs to the HupF/HypC family.</text>
</comment>
<dbReference type="NCBIfam" id="TIGR00074">
    <property type="entry name" value="hypC_hupF"/>
    <property type="match status" value="1"/>
</dbReference>
<dbReference type="PRINTS" id="PR00445">
    <property type="entry name" value="HUPFHYPC"/>
</dbReference>
<gene>
    <name evidence="2" type="ORF">ACCI51_17465</name>
</gene>
<name>A0ABV4NSD3_9GAMM</name>
<dbReference type="SUPFAM" id="SSF159127">
    <property type="entry name" value="HupF/HypC-like"/>
    <property type="match status" value="1"/>
</dbReference>
<keyword evidence="3" id="KW-1185">Reference proteome</keyword>
<evidence type="ECO:0000313" key="2">
    <source>
        <dbReference type="EMBL" id="MFA0792330.1"/>
    </source>
</evidence>